<dbReference type="InterPro" id="IPR052900">
    <property type="entry name" value="Phospholipid_Metab_Enz"/>
</dbReference>
<dbReference type="Proteomes" id="UP001589798">
    <property type="component" value="Unassembled WGS sequence"/>
</dbReference>
<dbReference type="InterPro" id="IPR029052">
    <property type="entry name" value="Metallo-depent_PP-like"/>
</dbReference>
<keyword evidence="4" id="KW-1185">Reference proteome</keyword>
<dbReference type="RefSeq" id="WP_379488084.1">
    <property type="nucleotide sequence ID" value="NZ_JBHLWK010000017.1"/>
</dbReference>
<protein>
    <submittedName>
        <fullName evidence="3">Alkaline phosphatase D family protein</fullName>
    </submittedName>
</protein>
<dbReference type="InterPro" id="IPR038607">
    <property type="entry name" value="PhoD-like_sf"/>
</dbReference>
<dbReference type="PANTHER" id="PTHR43606:SF2">
    <property type="entry name" value="ALKALINE PHOSPHATASE FAMILY PROTEIN (AFU_ORTHOLOGUE AFUA_5G03860)"/>
    <property type="match status" value="1"/>
</dbReference>
<comment type="caution">
    <text evidence="3">The sequence shown here is derived from an EMBL/GenBank/DDBJ whole genome shotgun (WGS) entry which is preliminary data.</text>
</comment>
<organism evidence="3 4">
    <name type="scientific">Novosphingobium soli</name>
    <dbReference type="NCBI Taxonomy" id="574956"/>
    <lineage>
        <taxon>Bacteria</taxon>
        <taxon>Pseudomonadati</taxon>
        <taxon>Pseudomonadota</taxon>
        <taxon>Alphaproteobacteria</taxon>
        <taxon>Sphingomonadales</taxon>
        <taxon>Sphingomonadaceae</taxon>
        <taxon>Novosphingobium</taxon>
    </lineage>
</organism>
<name>A0ABV6CY71_9SPHN</name>
<accession>A0ABV6CY71</accession>
<evidence type="ECO:0000259" key="1">
    <source>
        <dbReference type="Pfam" id="PF09423"/>
    </source>
</evidence>
<reference evidence="3 4" key="1">
    <citation type="submission" date="2024-09" db="EMBL/GenBank/DDBJ databases">
        <authorList>
            <person name="Sun Q."/>
            <person name="Mori K."/>
        </authorList>
    </citation>
    <scope>NUCLEOTIDE SEQUENCE [LARGE SCALE GENOMIC DNA]</scope>
    <source>
        <strain evidence="3 4">CCM 7706</strain>
    </source>
</reference>
<dbReference type="SUPFAM" id="SSF56300">
    <property type="entry name" value="Metallo-dependent phosphatases"/>
    <property type="match status" value="1"/>
</dbReference>
<dbReference type="EMBL" id="JBHLWK010000017">
    <property type="protein sequence ID" value="MFC0205347.1"/>
    <property type="molecule type" value="Genomic_DNA"/>
</dbReference>
<evidence type="ECO:0000313" key="3">
    <source>
        <dbReference type="EMBL" id="MFC0205347.1"/>
    </source>
</evidence>
<proteinExistence type="predicted"/>
<dbReference type="InterPro" id="IPR032093">
    <property type="entry name" value="PhoD_N"/>
</dbReference>
<gene>
    <name evidence="3" type="ORF">ACFFJC_13840</name>
</gene>
<feature type="domain" description="Phospholipase D N-terminal" evidence="2">
    <location>
        <begin position="40"/>
        <end position="126"/>
    </location>
</feature>
<dbReference type="PANTHER" id="PTHR43606">
    <property type="entry name" value="PHOSPHATASE, PUTATIVE (AFU_ORTHOLOGUE AFUA_6G08710)-RELATED"/>
    <property type="match status" value="1"/>
</dbReference>
<sequence>MPARREIIMGAAALAAWRFLIPNPLTAETAPPTVDPFAFGVASGDPTMDGFVLWTRLAGRRGDQHVGYEIAPDDSFRRIVRRGRAIAPAARANAVHVEVSGLWPGRPYFYRFHHAGTVSRTGRTLTAPARSDRLRLALTSCQHWEQGWFTTYRDMVDQAPDLVLQVGDYIYEKSFGAGPDVRCFGAPEPVTLADYRARHALYRTDPDLQAAHAALPFVVTWDDHEVENDYAGLQGVETIDPRAFAARRAAAYQAYFEHMPLRRASIARLYRRLRWGDLATLHVLDCRRYRTPQPCGRGGHVIGHCAALEAPGATMTGAEQERWLVDGLRSERAQWSLLVQQTLFARLHLPQGPEARYSDIWDGYPASRQRVIDALQVPSVRNALILGGDVHSFWFNDIHRDAERNAGPVVASEVVASCLASRNGPPALFDSAMRLNPHVRFLDNTRAGYVLIDIDRTAATIDCRAIDSLTDREAATHSLIRRTIADRLPGFLS</sequence>
<dbReference type="Gene3D" id="2.60.40.380">
    <property type="entry name" value="Purple acid phosphatase-like, N-terminal"/>
    <property type="match status" value="1"/>
</dbReference>
<dbReference type="CDD" id="cd07389">
    <property type="entry name" value="MPP_PhoD"/>
    <property type="match status" value="1"/>
</dbReference>
<evidence type="ECO:0000313" key="4">
    <source>
        <dbReference type="Proteomes" id="UP001589798"/>
    </source>
</evidence>
<dbReference type="InterPro" id="IPR018946">
    <property type="entry name" value="PhoD-like_MPP"/>
</dbReference>
<dbReference type="Pfam" id="PF09423">
    <property type="entry name" value="PhoD"/>
    <property type="match status" value="1"/>
</dbReference>
<feature type="domain" description="PhoD-like phosphatase metallophosphatase" evidence="1">
    <location>
        <begin position="136"/>
        <end position="462"/>
    </location>
</feature>
<dbReference type="Gene3D" id="3.60.21.70">
    <property type="entry name" value="PhoD-like phosphatase"/>
    <property type="match status" value="1"/>
</dbReference>
<evidence type="ECO:0000259" key="2">
    <source>
        <dbReference type="Pfam" id="PF16655"/>
    </source>
</evidence>
<dbReference type="Pfam" id="PF16655">
    <property type="entry name" value="PhoD_N"/>
    <property type="match status" value="1"/>
</dbReference>